<dbReference type="InterPro" id="IPR017716">
    <property type="entry name" value="S-AdoMet_deCOase_pro-enz"/>
</dbReference>
<evidence type="ECO:0000256" key="3">
    <source>
        <dbReference type="ARBA" id="ARBA00022813"/>
    </source>
</evidence>
<dbReference type="RefSeq" id="WP_145056350.1">
    <property type="nucleotide sequence ID" value="NZ_CP036433.1"/>
</dbReference>
<sequence length="134" mass="14410">MHNPASNATPVGRHLLADFYGVAPEPLRDESLLTSLLLRVLGDSGFHILSHRSAKFPGEESGATVMVLLSESHATIHTYPEFGYAAIDIFSCGDSSPEQALAGLQAALEPQECQISTHARGRLPVPDTRGTRNF</sequence>
<dbReference type="GO" id="GO:0004014">
    <property type="term" value="F:adenosylmethionine decarboxylase activity"/>
    <property type="evidence" value="ECO:0007669"/>
    <property type="project" value="UniProtKB-EC"/>
</dbReference>
<dbReference type="PANTHER" id="PTHR33866:SF2">
    <property type="entry name" value="S-ADENOSYLMETHIONINE DECARBOXYLASE PROENZYME"/>
    <property type="match status" value="1"/>
</dbReference>
<gene>
    <name evidence="10" type="primary">speH</name>
    <name evidence="10" type="ORF">Pla8534_54350</name>
</gene>
<dbReference type="OrthoDB" id="9793120at2"/>
<evidence type="ECO:0000256" key="4">
    <source>
        <dbReference type="ARBA" id="ARBA00023066"/>
    </source>
</evidence>
<comment type="cofactor">
    <cofactor evidence="1">
        <name>pyruvate</name>
        <dbReference type="ChEBI" id="CHEBI:15361"/>
    </cofactor>
</comment>
<keyword evidence="3" id="KW-0068">Autocatalytic cleavage</keyword>
<dbReference type="EMBL" id="CP036433">
    <property type="protein sequence ID" value="QDU97585.1"/>
    <property type="molecule type" value="Genomic_DNA"/>
</dbReference>
<evidence type="ECO:0000256" key="8">
    <source>
        <dbReference type="ARBA" id="ARBA00023270"/>
    </source>
</evidence>
<dbReference type="NCBIfam" id="TIGR03330">
    <property type="entry name" value="SAM_DCase_Bsu"/>
    <property type="match status" value="1"/>
</dbReference>
<organism evidence="10 11">
    <name type="scientific">Lignipirellula cremea</name>
    <dbReference type="NCBI Taxonomy" id="2528010"/>
    <lineage>
        <taxon>Bacteria</taxon>
        <taxon>Pseudomonadati</taxon>
        <taxon>Planctomycetota</taxon>
        <taxon>Planctomycetia</taxon>
        <taxon>Pirellulales</taxon>
        <taxon>Pirellulaceae</taxon>
        <taxon>Lignipirellula</taxon>
    </lineage>
</organism>
<keyword evidence="2" id="KW-0210">Decarboxylase</keyword>
<keyword evidence="8" id="KW-0704">Schiff base</keyword>
<reference evidence="10 11" key="1">
    <citation type="submission" date="2019-02" db="EMBL/GenBank/DDBJ databases">
        <title>Deep-cultivation of Planctomycetes and their phenomic and genomic characterization uncovers novel biology.</title>
        <authorList>
            <person name="Wiegand S."/>
            <person name="Jogler M."/>
            <person name="Boedeker C."/>
            <person name="Pinto D."/>
            <person name="Vollmers J."/>
            <person name="Rivas-Marin E."/>
            <person name="Kohn T."/>
            <person name="Peeters S.H."/>
            <person name="Heuer A."/>
            <person name="Rast P."/>
            <person name="Oberbeckmann S."/>
            <person name="Bunk B."/>
            <person name="Jeske O."/>
            <person name="Meyerdierks A."/>
            <person name="Storesund J.E."/>
            <person name="Kallscheuer N."/>
            <person name="Luecker S."/>
            <person name="Lage O.M."/>
            <person name="Pohl T."/>
            <person name="Merkel B.J."/>
            <person name="Hornburger P."/>
            <person name="Mueller R.-W."/>
            <person name="Bruemmer F."/>
            <person name="Labrenz M."/>
            <person name="Spormann A.M."/>
            <person name="Op den Camp H."/>
            <person name="Overmann J."/>
            <person name="Amann R."/>
            <person name="Jetten M.S.M."/>
            <person name="Mascher T."/>
            <person name="Medema M.H."/>
            <person name="Devos D.P."/>
            <person name="Kaster A.-K."/>
            <person name="Ovreas L."/>
            <person name="Rohde M."/>
            <person name="Galperin M.Y."/>
            <person name="Jogler C."/>
        </authorList>
    </citation>
    <scope>NUCLEOTIDE SEQUENCE [LARGE SCALE GENOMIC DNA]</scope>
    <source>
        <strain evidence="10 11">Pla85_3_4</strain>
    </source>
</reference>
<evidence type="ECO:0000256" key="2">
    <source>
        <dbReference type="ARBA" id="ARBA00022793"/>
    </source>
</evidence>
<dbReference type="Pfam" id="PF02675">
    <property type="entry name" value="AdoMet_dc"/>
    <property type="match status" value="1"/>
</dbReference>
<dbReference type="KEGG" id="lcre:Pla8534_54350"/>
<dbReference type="SUPFAM" id="SSF56276">
    <property type="entry name" value="S-adenosylmethionine decarboxylase"/>
    <property type="match status" value="1"/>
</dbReference>
<dbReference type="GO" id="GO:0008295">
    <property type="term" value="P:spermidine biosynthetic process"/>
    <property type="evidence" value="ECO:0007669"/>
    <property type="project" value="UniProtKB-KW"/>
</dbReference>
<evidence type="ECO:0000256" key="6">
    <source>
        <dbReference type="ARBA" id="ARBA00023145"/>
    </source>
</evidence>
<dbReference type="AlphaFoldDB" id="A0A518E0H5"/>
<dbReference type="EC" id="4.1.1.50" evidence="10"/>
<keyword evidence="5" id="KW-0620">Polyamine biosynthesis</keyword>
<proteinExistence type="predicted"/>
<keyword evidence="4" id="KW-0745">Spermidine biosynthesis</keyword>
<accession>A0A518E0H5</accession>
<dbReference type="Proteomes" id="UP000317648">
    <property type="component" value="Chromosome"/>
</dbReference>
<evidence type="ECO:0000313" key="10">
    <source>
        <dbReference type="EMBL" id="QDU97585.1"/>
    </source>
</evidence>
<keyword evidence="9" id="KW-0670">Pyruvate</keyword>
<evidence type="ECO:0000313" key="11">
    <source>
        <dbReference type="Proteomes" id="UP000317648"/>
    </source>
</evidence>
<dbReference type="InterPro" id="IPR003826">
    <property type="entry name" value="AdoMetDC_fam_prok"/>
</dbReference>
<dbReference type="GO" id="GO:0005829">
    <property type="term" value="C:cytosol"/>
    <property type="evidence" value="ECO:0007669"/>
    <property type="project" value="TreeGrafter"/>
</dbReference>
<keyword evidence="11" id="KW-1185">Reference proteome</keyword>
<evidence type="ECO:0000256" key="1">
    <source>
        <dbReference type="ARBA" id="ARBA00001928"/>
    </source>
</evidence>
<evidence type="ECO:0000256" key="7">
    <source>
        <dbReference type="ARBA" id="ARBA00023239"/>
    </source>
</evidence>
<evidence type="ECO:0000256" key="5">
    <source>
        <dbReference type="ARBA" id="ARBA00023115"/>
    </source>
</evidence>
<name>A0A518E0H5_9BACT</name>
<keyword evidence="7 10" id="KW-0456">Lyase</keyword>
<dbReference type="InterPro" id="IPR016067">
    <property type="entry name" value="S-AdoMet_deCO2ase_core"/>
</dbReference>
<dbReference type="PANTHER" id="PTHR33866">
    <property type="entry name" value="S-ADENOSYLMETHIONINE DECARBOXYLASE PROENZYME"/>
    <property type="match status" value="1"/>
</dbReference>
<protein>
    <submittedName>
        <fullName evidence="10">S-adenosylmethionine decarboxylase proenzyme</fullName>
        <ecNumber evidence="10">4.1.1.50</ecNumber>
    </submittedName>
</protein>
<evidence type="ECO:0000256" key="9">
    <source>
        <dbReference type="ARBA" id="ARBA00023317"/>
    </source>
</evidence>
<dbReference type="Gene3D" id="3.60.90.10">
    <property type="entry name" value="S-adenosylmethionine decarboxylase"/>
    <property type="match status" value="1"/>
</dbReference>
<keyword evidence="6" id="KW-0865">Zymogen</keyword>